<organism evidence="2 3">
    <name type="scientific">Monoraphidium neglectum</name>
    <dbReference type="NCBI Taxonomy" id="145388"/>
    <lineage>
        <taxon>Eukaryota</taxon>
        <taxon>Viridiplantae</taxon>
        <taxon>Chlorophyta</taxon>
        <taxon>core chlorophytes</taxon>
        <taxon>Chlorophyceae</taxon>
        <taxon>CS clade</taxon>
        <taxon>Sphaeropleales</taxon>
        <taxon>Selenastraceae</taxon>
        <taxon>Monoraphidium</taxon>
    </lineage>
</organism>
<proteinExistence type="predicted"/>
<keyword evidence="1" id="KW-0732">Signal</keyword>
<dbReference type="EMBL" id="KK101513">
    <property type="protein sequence ID" value="KIZ00603.1"/>
    <property type="molecule type" value="Genomic_DNA"/>
</dbReference>
<name>A0A0D2JN63_9CHLO</name>
<dbReference type="RefSeq" id="XP_013899622.1">
    <property type="nucleotide sequence ID" value="XM_014044168.1"/>
</dbReference>
<reference evidence="2 3" key="1">
    <citation type="journal article" date="2013" name="BMC Genomics">
        <title>Reconstruction of the lipid metabolism for the microalga Monoraphidium neglectum from its genome sequence reveals characteristics suitable for biofuel production.</title>
        <authorList>
            <person name="Bogen C."/>
            <person name="Al-Dilaimi A."/>
            <person name="Albersmeier A."/>
            <person name="Wichmann J."/>
            <person name="Grundmann M."/>
            <person name="Rupp O."/>
            <person name="Lauersen K.J."/>
            <person name="Blifernez-Klassen O."/>
            <person name="Kalinowski J."/>
            <person name="Goesmann A."/>
            <person name="Mussgnug J.H."/>
            <person name="Kruse O."/>
        </authorList>
    </citation>
    <scope>NUCLEOTIDE SEQUENCE [LARGE SCALE GENOMIC DNA]</scope>
    <source>
        <strain evidence="2 3">SAG 48.87</strain>
    </source>
</reference>
<dbReference type="KEGG" id="mng:MNEG_7361"/>
<dbReference type="Proteomes" id="UP000054498">
    <property type="component" value="Unassembled WGS sequence"/>
</dbReference>
<gene>
    <name evidence="2" type="ORF">MNEG_7361</name>
</gene>
<sequence>MRFSRGALLVAVCLIAAFAVASAADAKPNRKLLGEKAADCYGWYCGGRGRNWNRGPWNRGWNGGFYPSWGGSYYPVYGGGWSQASASAQAGSFGFGGGFSSANAFASANAGGWGRR</sequence>
<dbReference type="AlphaFoldDB" id="A0A0D2JN63"/>
<feature type="chain" id="PRO_5002256180" evidence="1">
    <location>
        <begin position="24"/>
        <end position="116"/>
    </location>
</feature>
<protein>
    <submittedName>
        <fullName evidence="2">Uncharacterized protein</fullName>
    </submittedName>
</protein>
<dbReference type="GeneID" id="25740237"/>
<evidence type="ECO:0000256" key="1">
    <source>
        <dbReference type="SAM" id="SignalP"/>
    </source>
</evidence>
<accession>A0A0D2JN63</accession>
<evidence type="ECO:0000313" key="2">
    <source>
        <dbReference type="EMBL" id="KIZ00603.1"/>
    </source>
</evidence>
<keyword evidence="3" id="KW-1185">Reference proteome</keyword>
<evidence type="ECO:0000313" key="3">
    <source>
        <dbReference type="Proteomes" id="UP000054498"/>
    </source>
</evidence>
<feature type="signal peptide" evidence="1">
    <location>
        <begin position="1"/>
        <end position="23"/>
    </location>
</feature>